<dbReference type="STRING" id="1003232.J9DV55"/>
<dbReference type="SMART" id="SM00184">
    <property type="entry name" value="RING"/>
    <property type="match status" value="1"/>
</dbReference>
<protein>
    <recommendedName>
        <fullName evidence="3">RING-type domain-containing protein</fullName>
    </recommendedName>
</protein>
<dbReference type="Proteomes" id="UP000003163">
    <property type="component" value="Unassembled WGS sequence"/>
</dbReference>
<keyword evidence="1" id="KW-0863">Zinc-finger</keyword>
<keyword evidence="5" id="KW-1185">Reference proteome</keyword>
<dbReference type="PANTHER" id="PTHR47662:SF1">
    <property type="entry name" value="RING-TYPE DOMAIN-CONTAINING PROTEIN"/>
    <property type="match status" value="1"/>
</dbReference>
<dbReference type="OrthoDB" id="2193062at2759"/>
<dbReference type="InParanoid" id="J9DV55"/>
<feature type="compositionally biased region" description="Basic and acidic residues" evidence="2">
    <location>
        <begin position="7"/>
        <end position="16"/>
    </location>
</feature>
<dbReference type="SUPFAM" id="SSF57850">
    <property type="entry name" value="RING/U-box"/>
    <property type="match status" value="1"/>
</dbReference>
<dbReference type="VEuPathDB" id="MicrosporidiaDB:EDEG_00738"/>
<dbReference type="OMA" id="CIDEWIS"/>
<accession>J9DV55</accession>
<sequence>MINNHSNIHEKNKDNNIDNSSSDNNSSTSSTSDINNDNFTNNNDSNSESFINSANKKDQKKCTCDKIPNECSVCLEKFLPKDKIRIFKCNHIFHSRCVDKWLTDFTAQCPICRKPVM</sequence>
<evidence type="ECO:0000313" key="5">
    <source>
        <dbReference type="Proteomes" id="UP000003163"/>
    </source>
</evidence>
<dbReference type="PROSITE" id="PS50089">
    <property type="entry name" value="ZF_RING_2"/>
    <property type="match status" value="1"/>
</dbReference>
<gene>
    <name evidence="4" type="ORF">EDEG_00738</name>
</gene>
<dbReference type="GO" id="GO:0008270">
    <property type="term" value="F:zinc ion binding"/>
    <property type="evidence" value="ECO:0007669"/>
    <property type="project" value="UniProtKB-KW"/>
</dbReference>
<dbReference type="AlphaFoldDB" id="J9DV55"/>
<dbReference type="Gene3D" id="3.30.40.10">
    <property type="entry name" value="Zinc/RING finger domain, C3HC4 (zinc finger)"/>
    <property type="match status" value="1"/>
</dbReference>
<evidence type="ECO:0000259" key="3">
    <source>
        <dbReference type="PROSITE" id="PS50089"/>
    </source>
</evidence>
<reference evidence="4 5" key="1">
    <citation type="submission" date="2011-08" db="EMBL/GenBank/DDBJ databases">
        <authorList>
            <person name="Liu Z.J."/>
            <person name="Shi F.L."/>
            <person name="Lu J.Q."/>
            <person name="Li M."/>
            <person name="Wang Z.L."/>
        </authorList>
    </citation>
    <scope>NUCLEOTIDE SEQUENCE [LARGE SCALE GENOMIC DNA]</scope>
    <source>
        <strain evidence="4 5">USNM 41457</strain>
    </source>
</reference>
<organism evidence="4 5">
    <name type="scientific">Edhazardia aedis (strain USNM 41457)</name>
    <name type="common">Microsporidian parasite</name>
    <dbReference type="NCBI Taxonomy" id="1003232"/>
    <lineage>
        <taxon>Eukaryota</taxon>
        <taxon>Fungi</taxon>
        <taxon>Fungi incertae sedis</taxon>
        <taxon>Microsporidia</taxon>
        <taxon>Edhazardia</taxon>
    </lineage>
</organism>
<comment type="caution">
    <text evidence="4">The sequence shown here is derived from an EMBL/GenBank/DDBJ whole genome shotgun (WGS) entry which is preliminary data.</text>
</comment>
<dbReference type="EMBL" id="AFBI03000009">
    <property type="protein sequence ID" value="EJW05172.1"/>
    <property type="molecule type" value="Genomic_DNA"/>
</dbReference>
<dbReference type="InterPro" id="IPR001841">
    <property type="entry name" value="Znf_RING"/>
</dbReference>
<dbReference type="HOGENOM" id="CLU_2084804_0_0_1"/>
<evidence type="ECO:0000313" key="4">
    <source>
        <dbReference type="EMBL" id="EJW05172.1"/>
    </source>
</evidence>
<reference evidence="5" key="2">
    <citation type="submission" date="2015-07" db="EMBL/GenBank/DDBJ databases">
        <title>Contrasting host-pathogen interactions and genome evolution in two generalist and specialist microsporidian pathogens of mosquitoes.</title>
        <authorList>
            <consortium name="The Broad Institute Genomics Platform"/>
            <consortium name="The Broad Institute Genome Sequencing Center for Infectious Disease"/>
            <person name="Cuomo C.A."/>
            <person name="Sanscrainte N.D."/>
            <person name="Goldberg J.M."/>
            <person name="Heiman D."/>
            <person name="Young S."/>
            <person name="Zeng Q."/>
            <person name="Becnel J.J."/>
            <person name="Birren B.W."/>
        </authorList>
    </citation>
    <scope>NUCLEOTIDE SEQUENCE [LARGE SCALE GENOMIC DNA]</scope>
    <source>
        <strain evidence="5">USNM 41457</strain>
    </source>
</reference>
<name>J9DV55_EDHAE</name>
<evidence type="ECO:0000256" key="1">
    <source>
        <dbReference type="PROSITE-ProRule" id="PRU00175"/>
    </source>
</evidence>
<keyword evidence="1" id="KW-0862">Zinc</keyword>
<feature type="region of interest" description="Disordered" evidence="2">
    <location>
        <begin position="1"/>
        <end position="62"/>
    </location>
</feature>
<proteinExistence type="predicted"/>
<dbReference type="PANTHER" id="PTHR47662">
    <property type="entry name" value="RING-TYPE DOMAIN-CONTAINING PROTEIN"/>
    <property type="match status" value="1"/>
</dbReference>
<keyword evidence="1" id="KW-0479">Metal-binding</keyword>
<evidence type="ECO:0000256" key="2">
    <source>
        <dbReference type="SAM" id="MobiDB-lite"/>
    </source>
</evidence>
<dbReference type="Pfam" id="PF13639">
    <property type="entry name" value="zf-RING_2"/>
    <property type="match status" value="1"/>
</dbReference>
<dbReference type="InterPro" id="IPR013083">
    <property type="entry name" value="Znf_RING/FYVE/PHD"/>
</dbReference>
<feature type="compositionally biased region" description="Low complexity" evidence="2">
    <location>
        <begin position="17"/>
        <end position="50"/>
    </location>
</feature>
<feature type="domain" description="RING-type" evidence="3">
    <location>
        <begin position="71"/>
        <end position="113"/>
    </location>
</feature>